<keyword evidence="7 10" id="KW-0067">ATP-binding</keyword>
<dbReference type="PANTHER" id="PTHR11088:SF60">
    <property type="entry name" value="TRNA DIMETHYLALLYLTRANSFERASE"/>
    <property type="match status" value="1"/>
</dbReference>
<dbReference type="SUPFAM" id="SSF52540">
    <property type="entry name" value="P-loop containing nucleoside triphosphate hydrolases"/>
    <property type="match status" value="2"/>
</dbReference>
<dbReference type="PANTHER" id="PTHR11088">
    <property type="entry name" value="TRNA DIMETHYLALLYLTRANSFERASE"/>
    <property type="match status" value="1"/>
</dbReference>
<comment type="subunit">
    <text evidence="10">Monomer.</text>
</comment>
<dbReference type="GO" id="GO:0006400">
    <property type="term" value="P:tRNA modification"/>
    <property type="evidence" value="ECO:0007669"/>
    <property type="project" value="TreeGrafter"/>
</dbReference>
<dbReference type="HAMAP" id="MF_00185">
    <property type="entry name" value="IPP_trans"/>
    <property type="match status" value="1"/>
</dbReference>
<name>A0A538TWQ4_UNCEI</name>
<keyword evidence="5 10" id="KW-0819">tRNA processing</keyword>
<dbReference type="Proteomes" id="UP000316609">
    <property type="component" value="Unassembled WGS sequence"/>
</dbReference>
<comment type="cofactor">
    <cofactor evidence="1 10">
        <name>Mg(2+)</name>
        <dbReference type="ChEBI" id="CHEBI:18420"/>
    </cofactor>
</comment>
<dbReference type="NCBIfam" id="TIGR00174">
    <property type="entry name" value="miaA"/>
    <property type="match status" value="1"/>
</dbReference>
<dbReference type="GO" id="GO:0052381">
    <property type="term" value="F:tRNA dimethylallyltransferase activity"/>
    <property type="evidence" value="ECO:0007669"/>
    <property type="project" value="UniProtKB-UniRule"/>
</dbReference>
<organism evidence="14 15">
    <name type="scientific">Eiseniibacteriota bacterium</name>
    <dbReference type="NCBI Taxonomy" id="2212470"/>
    <lineage>
        <taxon>Bacteria</taxon>
        <taxon>Candidatus Eiseniibacteriota</taxon>
    </lineage>
</organism>
<evidence type="ECO:0000256" key="2">
    <source>
        <dbReference type="ARBA" id="ARBA00003213"/>
    </source>
</evidence>
<feature type="site" description="Interaction with substrate tRNA" evidence="10">
    <location>
        <position position="124"/>
    </location>
</feature>
<feature type="region of interest" description="Interaction with substrate tRNA" evidence="10">
    <location>
        <begin position="160"/>
        <end position="164"/>
    </location>
</feature>
<evidence type="ECO:0000256" key="13">
    <source>
        <dbReference type="RuleBase" id="RU003785"/>
    </source>
</evidence>
<evidence type="ECO:0000313" key="14">
    <source>
        <dbReference type="EMBL" id="TMQ68057.1"/>
    </source>
</evidence>
<comment type="similarity">
    <text evidence="3 10 13">Belongs to the IPP transferase family.</text>
</comment>
<accession>A0A538TWQ4</accession>
<keyword evidence="4 10" id="KW-0808">Transferase</keyword>
<dbReference type="InterPro" id="IPR039657">
    <property type="entry name" value="Dimethylallyltransferase"/>
</dbReference>
<evidence type="ECO:0000256" key="7">
    <source>
        <dbReference type="ARBA" id="ARBA00022840"/>
    </source>
</evidence>
<evidence type="ECO:0000256" key="11">
    <source>
        <dbReference type="RuleBase" id="RU003783"/>
    </source>
</evidence>
<proteinExistence type="inferred from homology"/>
<evidence type="ECO:0000256" key="8">
    <source>
        <dbReference type="ARBA" id="ARBA00022842"/>
    </source>
</evidence>
<evidence type="ECO:0000256" key="9">
    <source>
        <dbReference type="ARBA" id="ARBA00049563"/>
    </source>
</evidence>
<evidence type="ECO:0000256" key="5">
    <source>
        <dbReference type="ARBA" id="ARBA00022694"/>
    </source>
</evidence>
<comment type="function">
    <text evidence="2 10 12">Catalyzes the transfer of a dimethylallyl group onto the adenine at position 37 in tRNAs that read codons beginning with uridine, leading to the formation of N6-(dimethylallyl)adenosine (i(6)A).</text>
</comment>
<sequence length="320" mass="34931">MTRSRVLALVGATATGKTALGESVAERLGGEIVCVDSRQVFRELEIGTGKPSAEERTRHPHHLFDALSLGQRASAGWFAGVCREVRAEIHARGRLPILVGGSGLYLAAARRGLAAEPPHDPALRARLRSELVAAGPEALHARLTRVDPTTAARLAPRDRQRIGRALEVFEASGRPLSWWHAQPTPPPPADEDWITIEIVMPGASLVEHIARRTRWMFDHGLVEETRGLLASRFAEPLRALSAVGYEEAIALCDGRLTRDAAEERVCVRTRQLAKRQRTWFRHQLEAIRLDGTRGADALVEGVLTAIAQPQPPVDTSGSSL</sequence>
<feature type="binding site" evidence="10">
    <location>
        <begin position="13"/>
        <end position="18"/>
    </location>
    <ligand>
        <name>substrate</name>
    </ligand>
</feature>
<dbReference type="Gene3D" id="1.10.20.140">
    <property type="match status" value="1"/>
</dbReference>
<comment type="catalytic activity">
    <reaction evidence="9 10 11">
        <text>adenosine(37) in tRNA + dimethylallyl diphosphate = N(6)-dimethylallyladenosine(37) in tRNA + diphosphate</text>
        <dbReference type="Rhea" id="RHEA:26482"/>
        <dbReference type="Rhea" id="RHEA-COMP:10162"/>
        <dbReference type="Rhea" id="RHEA-COMP:10375"/>
        <dbReference type="ChEBI" id="CHEBI:33019"/>
        <dbReference type="ChEBI" id="CHEBI:57623"/>
        <dbReference type="ChEBI" id="CHEBI:74411"/>
        <dbReference type="ChEBI" id="CHEBI:74415"/>
        <dbReference type="EC" id="2.5.1.75"/>
    </reaction>
</comment>
<gene>
    <name evidence="10 14" type="primary">miaA</name>
    <name evidence="14" type="ORF">E6K78_02655</name>
</gene>
<evidence type="ECO:0000256" key="1">
    <source>
        <dbReference type="ARBA" id="ARBA00001946"/>
    </source>
</evidence>
<evidence type="ECO:0000256" key="4">
    <source>
        <dbReference type="ARBA" id="ARBA00022679"/>
    </source>
</evidence>
<dbReference type="GO" id="GO:0005524">
    <property type="term" value="F:ATP binding"/>
    <property type="evidence" value="ECO:0007669"/>
    <property type="project" value="UniProtKB-UniRule"/>
</dbReference>
<dbReference type="InterPro" id="IPR018022">
    <property type="entry name" value="IPT"/>
</dbReference>
<evidence type="ECO:0000313" key="15">
    <source>
        <dbReference type="Proteomes" id="UP000316609"/>
    </source>
</evidence>
<evidence type="ECO:0000256" key="6">
    <source>
        <dbReference type="ARBA" id="ARBA00022741"/>
    </source>
</evidence>
<keyword evidence="6 10" id="KW-0547">Nucleotide-binding</keyword>
<feature type="binding site" evidence="10">
    <location>
        <begin position="11"/>
        <end position="18"/>
    </location>
    <ligand>
        <name>ATP</name>
        <dbReference type="ChEBI" id="CHEBI:30616"/>
    </ligand>
</feature>
<dbReference type="InterPro" id="IPR027417">
    <property type="entry name" value="P-loop_NTPase"/>
</dbReference>
<dbReference type="EMBL" id="VBOY01000018">
    <property type="protein sequence ID" value="TMQ68057.1"/>
    <property type="molecule type" value="Genomic_DNA"/>
</dbReference>
<dbReference type="Pfam" id="PF01715">
    <property type="entry name" value="IPPT"/>
    <property type="match status" value="1"/>
</dbReference>
<dbReference type="AlphaFoldDB" id="A0A538TWQ4"/>
<evidence type="ECO:0000256" key="12">
    <source>
        <dbReference type="RuleBase" id="RU003784"/>
    </source>
</evidence>
<dbReference type="FunFam" id="1.10.20.140:FF:000001">
    <property type="entry name" value="tRNA dimethylallyltransferase"/>
    <property type="match status" value="1"/>
</dbReference>
<dbReference type="EC" id="2.5.1.75" evidence="10"/>
<keyword evidence="8 10" id="KW-0460">Magnesium</keyword>
<comment type="caution">
    <text evidence="10">Lacks conserved residue(s) required for the propagation of feature annotation.</text>
</comment>
<feature type="site" description="Interaction with substrate tRNA" evidence="10">
    <location>
        <position position="102"/>
    </location>
</feature>
<evidence type="ECO:0000256" key="10">
    <source>
        <dbReference type="HAMAP-Rule" id="MF_00185"/>
    </source>
</evidence>
<dbReference type="Gene3D" id="3.40.50.300">
    <property type="entry name" value="P-loop containing nucleotide triphosphate hydrolases"/>
    <property type="match status" value="1"/>
</dbReference>
<reference evidence="14 15" key="1">
    <citation type="journal article" date="2019" name="Nat. Microbiol.">
        <title>Mediterranean grassland soil C-N compound turnover is dependent on rainfall and depth, and is mediated by genomically divergent microorganisms.</title>
        <authorList>
            <person name="Diamond S."/>
            <person name="Andeer P.F."/>
            <person name="Li Z."/>
            <person name="Crits-Christoph A."/>
            <person name="Burstein D."/>
            <person name="Anantharaman K."/>
            <person name="Lane K.R."/>
            <person name="Thomas B.C."/>
            <person name="Pan C."/>
            <person name="Northen T.R."/>
            <person name="Banfield J.F."/>
        </authorList>
    </citation>
    <scope>NUCLEOTIDE SEQUENCE [LARGE SCALE GENOMIC DNA]</scope>
    <source>
        <strain evidence="14">WS_8</strain>
    </source>
</reference>
<protein>
    <recommendedName>
        <fullName evidence="10">tRNA dimethylallyltransferase</fullName>
        <ecNumber evidence="10">2.5.1.75</ecNumber>
    </recommendedName>
    <alternativeName>
        <fullName evidence="10">Dimethylallyl diphosphate:tRNA dimethylallyltransferase</fullName>
        <shortName evidence="10">DMAPP:tRNA dimethylallyltransferase</shortName>
        <shortName evidence="10">DMATase</shortName>
    </alternativeName>
    <alternativeName>
        <fullName evidence="10">Isopentenyl-diphosphate:tRNA isopentenyltransferase</fullName>
        <shortName evidence="10">IPP transferase</shortName>
        <shortName evidence="10">IPPT</shortName>
        <shortName evidence="10">IPTase</shortName>
    </alternativeName>
</protein>
<feature type="region of interest" description="Interaction with substrate tRNA" evidence="10">
    <location>
        <begin position="36"/>
        <end position="39"/>
    </location>
</feature>
<comment type="caution">
    <text evidence="14">The sequence shown here is derived from an EMBL/GenBank/DDBJ whole genome shotgun (WGS) entry which is preliminary data.</text>
</comment>
<evidence type="ECO:0000256" key="3">
    <source>
        <dbReference type="ARBA" id="ARBA00005842"/>
    </source>
</evidence>